<proteinExistence type="predicted"/>
<feature type="domain" description="JmjC" evidence="2">
    <location>
        <begin position="721"/>
        <end position="892"/>
    </location>
</feature>
<gene>
    <name evidence="3" type="ORF">BS50DRAFT_641572</name>
</gene>
<feature type="non-terminal residue" evidence="3">
    <location>
        <position position="935"/>
    </location>
</feature>
<reference evidence="3 4" key="1">
    <citation type="journal article" date="2018" name="Front. Microbiol.">
        <title>Genome-Wide Analysis of Corynespora cassiicola Leaf Fall Disease Putative Effectors.</title>
        <authorList>
            <person name="Lopez D."/>
            <person name="Ribeiro S."/>
            <person name="Label P."/>
            <person name="Fumanal B."/>
            <person name="Venisse J.S."/>
            <person name="Kohler A."/>
            <person name="de Oliveira R.R."/>
            <person name="Labutti K."/>
            <person name="Lipzen A."/>
            <person name="Lail K."/>
            <person name="Bauer D."/>
            <person name="Ohm R.A."/>
            <person name="Barry K.W."/>
            <person name="Spatafora J."/>
            <person name="Grigoriev I.V."/>
            <person name="Martin F.M."/>
            <person name="Pujade-Renaud V."/>
        </authorList>
    </citation>
    <scope>NUCLEOTIDE SEQUENCE [LARGE SCALE GENOMIC DNA]</scope>
    <source>
        <strain evidence="3 4">Philippines</strain>
    </source>
</reference>
<dbReference type="AlphaFoldDB" id="A0A2T2MZM7"/>
<evidence type="ECO:0000313" key="4">
    <source>
        <dbReference type="Proteomes" id="UP000240883"/>
    </source>
</evidence>
<keyword evidence="4" id="KW-1185">Reference proteome</keyword>
<dbReference type="PROSITE" id="PS51184">
    <property type="entry name" value="JMJC"/>
    <property type="match status" value="1"/>
</dbReference>
<dbReference type="SUPFAM" id="SSF51197">
    <property type="entry name" value="Clavaminate synthase-like"/>
    <property type="match status" value="1"/>
</dbReference>
<feature type="region of interest" description="Disordered" evidence="1">
    <location>
        <begin position="320"/>
        <end position="395"/>
    </location>
</feature>
<feature type="region of interest" description="Disordered" evidence="1">
    <location>
        <begin position="522"/>
        <end position="572"/>
    </location>
</feature>
<accession>A0A2T2MZM7</accession>
<dbReference type="InterPro" id="IPR003347">
    <property type="entry name" value="JmjC_dom"/>
</dbReference>
<dbReference type="STRING" id="1448308.A0A2T2MZM7"/>
<dbReference type="Gene3D" id="2.60.120.650">
    <property type="entry name" value="Cupin"/>
    <property type="match status" value="1"/>
</dbReference>
<organism evidence="3 4">
    <name type="scientific">Corynespora cassiicola Philippines</name>
    <dbReference type="NCBI Taxonomy" id="1448308"/>
    <lineage>
        <taxon>Eukaryota</taxon>
        <taxon>Fungi</taxon>
        <taxon>Dikarya</taxon>
        <taxon>Ascomycota</taxon>
        <taxon>Pezizomycotina</taxon>
        <taxon>Dothideomycetes</taxon>
        <taxon>Pleosporomycetidae</taxon>
        <taxon>Pleosporales</taxon>
        <taxon>Corynesporascaceae</taxon>
        <taxon>Corynespora</taxon>
    </lineage>
</organism>
<sequence length="935" mass="104595">MGYLYDGVSVSLILTTMVLNKKDYWTSEAMMWGCPATSRSYPGAISTEERFTADFSVTSSAAFAPLRDSSDSHIIRSSHTLDMAKNYQDSVDSVDPNHGKLQTFRNTLRSIGRDDDKFEACVAMRDELLGQYTGLEWLFASMDEVMSAECQRYKQQRSGWSAKLRTGDAEAKEWERFIGVVHTGTDTREKCLHPLKKVSGVWGKERVLYYRWAFAGEKYCKVLGTAAMRNPDWDEARIKLNQLIVRRIKAPGGRRPKMSVNPVNQIDLEDLKKWQDKNEYSKNGCMLAYETVAISDIPGGYAIDCHGLIAAVQSPPVPLENQSDPLGRPVAIHDCPTVASPSQSLNGTASTSPLSSPPPSSRDTTPLTGDATPPRMPELRESTPSPTSSRDVHMAERREALRKSNRLRSFPASYRETAPTREIKPTAQKPSPRFQNLVQKPRPWDSNTCSCTTTVPSEFLSAIERNQQASLADIKIATKYATQCSQLCKKHLEKYASWAAAGMLSFKSSSELRPTDFRKRSVCDADDQSAKRRRLSLPELSQVYGQTPTKTPVQDGLDASPSRISLKLPDDKRPVHDKVGDAAFREKVLAELSRKITRRSPTTWGERNDQMMHSLLSRASQPVTAGADSEIEAYFLTGEEAEARLQPSFVLNGPIIAKNQQQFKWEQGKGHPIDQLFRRMGNLNRTVSVQKSSLRLQRESYIGMQLSHVQNAFSRNGVSEDPLNVLDLRSPLPHSILPGFLNGEDCQLLGRIRDEVLGGTSGERCAASVAEWNQWKDVEDWVLLAQGGAQTLLHEDSCGKATWLTVQQGQVGFGWVSCPTEDERQAWSMNPADFTGGKLRYVILSPGQTVYFEAGTIHFVFRLSERPTLMLGGHVLRWSRVDSWMEIVVNQLRFPNTTNEDLLPHARVYAETIERLIAEQKNLGRLDELGGEEAL</sequence>
<protein>
    <recommendedName>
        <fullName evidence="2">JmjC domain-containing protein</fullName>
    </recommendedName>
</protein>
<dbReference type="EMBL" id="KZ678223">
    <property type="protein sequence ID" value="PSN58673.1"/>
    <property type="molecule type" value="Genomic_DNA"/>
</dbReference>
<name>A0A2T2MZM7_CORCC</name>
<dbReference type="OrthoDB" id="3860121at2759"/>
<dbReference type="Proteomes" id="UP000240883">
    <property type="component" value="Unassembled WGS sequence"/>
</dbReference>
<evidence type="ECO:0000259" key="2">
    <source>
        <dbReference type="PROSITE" id="PS51184"/>
    </source>
</evidence>
<feature type="compositionally biased region" description="Polar residues" evidence="1">
    <location>
        <begin position="543"/>
        <end position="552"/>
    </location>
</feature>
<evidence type="ECO:0000256" key="1">
    <source>
        <dbReference type="SAM" id="MobiDB-lite"/>
    </source>
</evidence>
<evidence type="ECO:0000313" key="3">
    <source>
        <dbReference type="EMBL" id="PSN58673.1"/>
    </source>
</evidence>